<dbReference type="EMBL" id="JH651379">
    <property type="protein sequence ID" value="EIJ40232.1"/>
    <property type="molecule type" value="Genomic_DNA"/>
</dbReference>
<dbReference type="eggNOG" id="ENOG5032U6Y">
    <property type="taxonomic scope" value="Bacteria"/>
</dbReference>
<dbReference type="AlphaFoldDB" id="I3C9D9"/>
<dbReference type="HOGENOM" id="CLU_129693_0_0_10"/>
<evidence type="ECO:0000313" key="2">
    <source>
        <dbReference type="Proteomes" id="UP000004690"/>
    </source>
</evidence>
<sequence>MAKAIDRIFSIIQSLGMSARQFDMSIGASNGYTLRMKKNNASVGSDILERIVEKYPFVNINWVVTGHGTMFGTDSSSAEQHMPEKKLTYKEVEAIIEQKIKAHQEDELKNLMDKIKTEISTAKNEAN</sequence>
<protein>
    <submittedName>
        <fullName evidence="1">Uncharacterized protein</fullName>
    </submittedName>
</protein>
<dbReference type="OrthoDB" id="796548at2"/>
<accession>I3C9D9</accession>
<keyword evidence="2" id="KW-1185">Reference proteome</keyword>
<reference evidence="1 2" key="1">
    <citation type="submission" date="2012-02" db="EMBL/GenBank/DDBJ databases">
        <title>Improved High-Quality Draft genome of Joostella marina DSM 19592.</title>
        <authorList>
            <consortium name="US DOE Joint Genome Institute (JGI-PGF)"/>
            <person name="Lucas S."/>
            <person name="Copeland A."/>
            <person name="Lapidus A."/>
            <person name="Bruce D."/>
            <person name="Goodwin L."/>
            <person name="Pitluck S."/>
            <person name="Peters L."/>
            <person name="Chertkov O."/>
            <person name="Ovchinnikova G."/>
            <person name="Kyrpides N."/>
            <person name="Mavromatis K."/>
            <person name="Detter J.C."/>
            <person name="Han C."/>
            <person name="Land M."/>
            <person name="Hauser L."/>
            <person name="Markowitz V."/>
            <person name="Cheng J.-F."/>
            <person name="Hugenholtz P."/>
            <person name="Woyke T."/>
            <person name="Wu D."/>
            <person name="Tindall B."/>
            <person name="Brambilla E."/>
            <person name="Klenk H.-P."/>
            <person name="Eisen J.A."/>
        </authorList>
    </citation>
    <scope>NUCLEOTIDE SEQUENCE [LARGE SCALE GENOMIC DNA]</scope>
    <source>
        <strain evidence="1 2">DSM 19592</strain>
    </source>
</reference>
<gene>
    <name evidence="1" type="ORF">JoomaDRAFT_3286</name>
</gene>
<proteinExistence type="predicted"/>
<dbReference type="Proteomes" id="UP000004690">
    <property type="component" value="Unassembled WGS sequence"/>
</dbReference>
<organism evidence="1 2">
    <name type="scientific">Galbibacter orientalis DSM 19592</name>
    <dbReference type="NCBI Taxonomy" id="926559"/>
    <lineage>
        <taxon>Bacteria</taxon>
        <taxon>Pseudomonadati</taxon>
        <taxon>Bacteroidota</taxon>
        <taxon>Flavobacteriia</taxon>
        <taxon>Flavobacteriales</taxon>
        <taxon>Flavobacteriaceae</taxon>
        <taxon>Galbibacter</taxon>
    </lineage>
</organism>
<name>I3C9D9_9FLAO</name>
<dbReference type="RefSeq" id="WP_008614366.1">
    <property type="nucleotide sequence ID" value="NZ_JH651379.1"/>
</dbReference>
<evidence type="ECO:0000313" key="1">
    <source>
        <dbReference type="EMBL" id="EIJ40232.1"/>
    </source>
</evidence>